<feature type="domain" description="Fibronectin type-III" evidence="11">
    <location>
        <begin position="261"/>
        <end position="349"/>
    </location>
</feature>
<feature type="domain" description="Fibronectin type-III" evidence="11">
    <location>
        <begin position="356"/>
        <end position="444"/>
    </location>
</feature>
<evidence type="ECO:0000313" key="13">
    <source>
        <dbReference type="EMBL" id="OTO05588.1"/>
    </source>
</evidence>
<organism evidence="13">
    <name type="scientific">Candidatus Enterococcus mansonii</name>
    <dbReference type="NCBI Taxonomy" id="1834181"/>
    <lineage>
        <taxon>Bacteria</taxon>
        <taxon>Bacillati</taxon>
        <taxon>Bacillota</taxon>
        <taxon>Bacilli</taxon>
        <taxon>Lactobacillales</taxon>
        <taxon>Enterococcaceae</taxon>
        <taxon>Enterococcus</taxon>
    </lineage>
</organism>
<dbReference type="GO" id="GO:0030246">
    <property type="term" value="F:carbohydrate binding"/>
    <property type="evidence" value="ECO:0007669"/>
    <property type="project" value="InterPro"/>
</dbReference>
<dbReference type="CDD" id="cd12215">
    <property type="entry name" value="ChiC_BD"/>
    <property type="match status" value="2"/>
</dbReference>
<dbReference type="GO" id="GO:0008236">
    <property type="term" value="F:serine-type peptidase activity"/>
    <property type="evidence" value="ECO:0007669"/>
    <property type="project" value="UniProtKB-KW"/>
</dbReference>
<dbReference type="InterPro" id="IPR050966">
    <property type="entry name" value="Glutamyl_endopeptidase"/>
</dbReference>
<dbReference type="InterPro" id="IPR008256">
    <property type="entry name" value="Peptidase_S1B"/>
</dbReference>
<keyword evidence="3 10" id="KW-0732">Signal</keyword>
<protein>
    <recommendedName>
        <fullName evidence="10">Serine protease</fullName>
        <ecNumber evidence="10">3.4.21.-</ecNumber>
    </recommendedName>
</protein>
<dbReference type="InterPro" id="IPR036573">
    <property type="entry name" value="CBM_sf_5/12"/>
</dbReference>
<dbReference type="GO" id="GO:0004553">
    <property type="term" value="F:hydrolase activity, hydrolyzing O-glycosyl compounds"/>
    <property type="evidence" value="ECO:0007669"/>
    <property type="project" value="InterPro"/>
</dbReference>
<dbReference type="SUPFAM" id="SSF49265">
    <property type="entry name" value="Fibronectin type III"/>
    <property type="match status" value="1"/>
</dbReference>
<dbReference type="InterPro" id="IPR009003">
    <property type="entry name" value="Peptidase_S1_PA"/>
</dbReference>
<evidence type="ECO:0000256" key="3">
    <source>
        <dbReference type="ARBA" id="ARBA00022729"/>
    </source>
</evidence>
<keyword evidence="4 10" id="KW-0378">Hydrolase</keyword>
<evidence type="ECO:0000313" key="12">
    <source>
        <dbReference type="EMBL" id="MEI5992946.1"/>
    </source>
</evidence>
<dbReference type="InterPro" id="IPR003961">
    <property type="entry name" value="FN3_dom"/>
</dbReference>
<dbReference type="CDD" id="cd00063">
    <property type="entry name" value="FN3"/>
    <property type="match status" value="2"/>
</dbReference>
<feature type="active site" description="Charge relay system" evidence="9">
    <location>
        <position position="132"/>
    </location>
</feature>
<evidence type="ECO:0000256" key="5">
    <source>
        <dbReference type="ARBA" id="ARBA00022825"/>
    </source>
</evidence>
<evidence type="ECO:0000256" key="9">
    <source>
        <dbReference type="PIRSR" id="PIRSR608256-1"/>
    </source>
</evidence>
<evidence type="ECO:0000256" key="2">
    <source>
        <dbReference type="ARBA" id="ARBA00022670"/>
    </source>
</evidence>
<evidence type="ECO:0000256" key="10">
    <source>
        <dbReference type="RuleBase" id="RU004296"/>
    </source>
</evidence>
<dbReference type="InterPro" id="IPR043504">
    <property type="entry name" value="Peptidase_S1_PA_chymotrypsin"/>
</dbReference>
<dbReference type="FunFam" id="2.60.40.10:FF:001114">
    <property type="entry name" value="Chitinase A1"/>
    <property type="match status" value="1"/>
</dbReference>
<keyword evidence="6" id="KW-0119">Carbohydrate metabolism</keyword>
<feature type="chain" id="PRO_5011834693" description="Serine protease" evidence="10">
    <location>
        <begin position="28"/>
        <end position="542"/>
    </location>
</feature>
<dbReference type="AlphaFoldDB" id="A0A242C652"/>
<evidence type="ECO:0000256" key="4">
    <source>
        <dbReference type="ARBA" id="ARBA00022801"/>
    </source>
</evidence>
<dbReference type="PROSITE" id="PS50853">
    <property type="entry name" value="FN3"/>
    <property type="match status" value="2"/>
</dbReference>
<keyword evidence="2 10" id="KW-0645">Protease</keyword>
<feature type="active site" description="Charge relay system" evidence="9">
    <location>
        <position position="207"/>
    </location>
</feature>
<dbReference type="EC" id="3.4.21.-" evidence="10"/>
<reference evidence="13" key="1">
    <citation type="submission" date="2017-05" db="EMBL/GenBank/DDBJ databases">
        <title>The Genome Sequence of Enterococcus sp. 4G2_DIV0659.</title>
        <authorList>
            <consortium name="The Broad Institute Genomics Platform"/>
            <consortium name="The Broad Institute Genomic Center for Infectious Diseases"/>
            <person name="Earl A."/>
            <person name="Manson A."/>
            <person name="Schwartman J."/>
            <person name="Gilmore M."/>
            <person name="Abouelleil A."/>
            <person name="Cao P."/>
            <person name="Chapman S."/>
            <person name="Cusick C."/>
            <person name="Shea T."/>
            <person name="Young S."/>
            <person name="Neafsey D."/>
            <person name="Nusbaum C."/>
            <person name="Birren B."/>
        </authorList>
    </citation>
    <scope>NUCLEOTIDE SEQUENCE [LARGE SCALE GENOMIC DNA]</scope>
    <source>
        <strain evidence="13">4G2_DIV0659</strain>
    </source>
</reference>
<feature type="signal peptide" evidence="10">
    <location>
        <begin position="1"/>
        <end position="27"/>
    </location>
</feature>
<dbReference type="Pfam" id="PF00041">
    <property type="entry name" value="fn3"/>
    <property type="match status" value="2"/>
</dbReference>
<dbReference type="SUPFAM" id="SSF51055">
    <property type="entry name" value="Carbohydrate binding domain"/>
    <property type="match status" value="2"/>
</dbReference>
<reference evidence="12 14" key="2">
    <citation type="submission" date="2018-07" db="EMBL/GenBank/DDBJ databases">
        <title>The Genome Sequence of Enterococcus sp. DIV0659b.</title>
        <authorList>
            <consortium name="The Broad Institute Genomics Platform"/>
            <consortium name="The Broad Institute Genomic Center for Infectious Diseases"/>
            <person name="Earl A."/>
            <person name="Manson A."/>
            <person name="Schwartman J."/>
            <person name="Gilmore M."/>
            <person name="Abouelleil A."/>
            <person name="Cao P."/>
            <person name="Chapman S."/>
            <person name="Cusick C."/>
            <person name="Shea T."/>
            <person name="Young S."/>
            <person name="Neafsey D."/>
            <person name="Nusbaum C."/>
            <person name="Birren B."/>
        </authorList>
    </citation>
    <scope>NUCLEOTIDE SEQUENCE [LARGE SCALE GENOMIC DNA]</scope>
    <source>
        <strain evidence="12 14">4G2_DIV0659</strain>
    </source>
</reference>
<dbReference type="GO" id="GO:0006508">
    <property type="term" value="P:proteolysis"/>
    <property type="evidence" value="ECO:0007669"/>
    <property type="project" value="UniProtKB-KW"/>
</dbReference>
<evidence type="ECO:0000256" key="1">
    <source>
        <dbReference type="ARBA" id="ARBA00008764"/>
    </source>
</evidence>
<keyword evidence="7" id="KW-0326">Glycosidase</keyword>
<evidence type="ECO:0000313" key="14">
    <source>
        <dbReference type="Proteomes" id="UP000195139"/>
    </source>
</evidence>
<dbReference type="SUPFAM" id="SSF50494">
    <property type="entry name" value="Trypsin-like serine proteases"/>
    <property type="match status" value="1"/>
</dbReference>
<evidence type="ECO:0000259" key="11">
    <source>
        <dbReference type="PROSITE" id="PS50853"/>
    </source>
</evidence>
<evidence type="ECO:0000256" key="7">
    <source>
        <dbReference type="ARBA" id="ARBA00023295"/>
    </source>
</evidence>
<dbReference type="PANTHER" id="PTHR15462:SF8">
    <property type="entry name" value="SERINE PROTEASE"/>
    <property type="match status" value="1"/>
</dbReference>
<dbReference type="Gene3D" id="2.60.40.10">
    <property type="entry name" value="Immunoglobulins"/>
    <property type="match status" value="2"/>
</dbReference>
<dbReference type="Gene3D" id="2.10.10.20">
    <property type="entry name" value="Carbohydrate-binding module superfamily 5/12"/>
    <property type="match status" value="2"/>
</dbReference>
<dbReference type="Gene3D" id="2.40.10.10">
    <property type="entry name" value="Trypsin-like serine proteases"/>
    <property type="match status" value="2"/>
</dbReference>
<accession>A0A242C652</accession>
<feature type="active site" description="Charge relay system" evidence="9">
    <location>
        <position position="82"/>
    </location>
</feature>
<evidence type="ECO:0000256" key="6">
    <source>
        <dbReference type="ARBA" id="ARBA00023277"/>
    </source>
</evidence>
<sequence>MKVRTMTALLLCGLVLSTSTLTVNGHAEENKPEGRAIIGKDERVRIMDTTKAPYSSIAFLSAGRVYGSSTVIGKNKLLTAGHVVENVKTSWDISQVKVYPGRNGYVKPFGSFDIESIDIHKYWSIGENRDFDIAVVTVKPNSNGQHIGEVVPIVPVKDVANFPVGTRVSVPGYSEDKIGELWEGTGSVLSQTTYGLYYNADTLPGTSGAPIYNEKKELIGVNTSHSSFSGPGAYNSGSIITGSNHEFIEKHLDKKETDTQAPSQVSGLKASAITTNSAQLSWNPSTDNVGVDKYEVYRNGSKIGESKTASFTANGLSADTSYTFSVVAVDKAGNRSTASAGLAIRTGKELIVDTQAPSQVTGVKASNITSTSAQVSWNPSTDNVGVDKYEIYRNGLRIGESRSTTFELNGLTANTSYTISVAALDKAGNRSVLSAGLALKTAKEPEKPSGNQTTWIQSKVYVAGNNVFYNGIEYKAKWWTQGNQPGRSDVWEKLSTGIIEEWNSNLAYSGGNIISYKGTKYKAKWWTRGEEPGKAPVWEKSN</sequence>
<evidence type="ECO:0000256" key="8">
    <source>
        <dbReference type="ARBA" id="ARBA00023326"/>
    </source>
</evidence>
<dbReference type="InterPro" id="IPR036116">
    <property type="entry name" value="FN3_sf"/>
</dbReference>
<dbReference type="GO" id="GO:0005576">
    <property type="term" value="C:extracellular region"/>
    <property type="evidence" value="ECO:0007669"/>
    <property type="project" value="InterPro"/>
</dbReference>
<dbReference type="GO" id="GO:0000272">
    <property type="term" value="P:polysaccharide catabolic process"/>
    <property type="evidence" value="ECO:0007669"/>
    <property type="project" value="UniProtKB-KW"/>
</dbReference>
<dbReference type="Proteomes" id="UP000195139">
    <property type="component" value="Unassembled WGS sequence"/>
</dbReference>
<dbReference type="RefSeq" id="WP_086331621.1">
    <property type="nucleotide sequence ID" value="NZ_NGLE02000001.1"/>
</dbReference>
<proteinExistence type="inferred from homology"/>
<comment type="caution">
    <text evidence="13">The sequence shown here is derived from an EMBL/GenBank/DDBJ whole genome shotgun (WGS) entry which is preliminary data.</text>
</comment>
<dbReference type="STRING" id="1834181.A5880_002761"/>
<dbReference type="SMART" id="SM00060">
    <property type="entry name" value="FN3"/>
    <property type="match status" value="2"/>
</dbReference>
<comment type="similarity">
    <text evidence="1 10">Belongs to the peptidase S1B family.</text>
</comment>
<dbReference type="InterPro" id="IPR003610">
    <property type="entry name" value="CBM5/12"/>
</dbReference>
<keyword evidence="14" id="KW-1185">Reference proteome</keyword>
<name>A0A242C652_9ENTE</name>
<dbReference type="Pfam" id="PF02839">
    <property type="entry name" value="CBM_5_12"/>
    <property type="match status" value="2"/>
</dbReference>
<gene>
    <name evidence="12" type="ORF">A5880_000485</name>
    <name evidence="13" type="ORF">A5880_002761</name>
</gene>
<dbReference type="Pfam" id="PF13365">
    <property type="entry name" value="Trypsin_2"/>
    <property type="match status" value="1"/>
</dbReference>
<dbReference type="EMBL" id="NGLE01000004">
    <property type="protein sequence ID" value="OTO05588.1"/>
    <property type="molecule type" value="Genomic_DNA"/>
</dbReference>
<dbReference type="EMBL" id="NGLE02000001">
    <property type="protein sequence ID" value="MEI5992946.1"/>
    <property type="molecule type" value="Genomic_DNA"/>
</dbReference>
<dbReference type="OrthoDB" id="9775889at2"/>
<dbReference type="PANTHER" id="PTHR15462">
    <property type="entry name" value="SERINE PROTEASE"/>
    <property type="match status" value="1"/>
</dbReference>
<dbReference type="SMART" id="SM00495">
    <property type="entry name" value="ChtBD3"/>
    <property type="match status" value="2"/>
</dbReference>
<dbReference type="InterPro" id="IPR013783">
    <property type="entry name" value="Ig-like_fold"/>
</dbReference>
<keyword evidence="8" id="KW-0624">Polysaccharide degradation</keyword>
<dbReference type="PRINTS" id="PR00839">
    <property type="entry name" value="V8PROTEASE"/>
</dbReference>
<keyword evidence="5 10" id="KW-0720">Serine protease</keyword>